<dbReference type="EMBL" id="JBHUCX010000044">
    <property type="protein sequence ID" value="MFD1676217.1"/>
    <property type="molecule type" value="Genomic_DNA"/>
</dbReference>
<dbReference type="SUPFAM" id="SSF48600">
    <property type="entry name" value="Chorismate mutase II"/>
    <property type="match status" value="1"/>
</dbReference>
<gene>
    <name evidence="3" type="ORF">ACFSB2_16050</name>
</gene>
<keyword evidence="1" id="KW-0413">Isomerase</keyword>
<dbReference type="RefSeq" id="WP_377944106.1">
    <property type="nucleotide sequence ID" value="NZ_JBHUCX010000044.1"/>
</dbReference>
<evidence type="ECO:0000313" key="3">
    <source>
        <dbReference type="EMBL" id="MFD1676217.1"/>
    </source>
</evidence>
<dbReference type="Pfam" id="PF01817">
    <property type="entry name" value="CM_2"/>
    <property type="match status" value="1"/>
</dbReference>
<dbReference type="InterPro" id="IPR036263">
    <property type="entry name" value="Chorismate_II_sf"/>
</dbReference>
<dbReference type="InterPro" id="IPR002701">
    <property type="entry name" value="CM_II_prokaryot"/>
</dbReference>
<dbReference type="Gene3D" id="1.20.59.10">
    <property type="entry name" value="Chorismate mutase"/>
    <property type="match status" value="1"/>
</dbReference>
<reference evidence="4" key="1">
    <citation type="journal article" date="2019" name="Int. J. Syst. Evol. Microbiol.">
        <title>The Global Catalogue of Microorganisms (GCM) 10K type strain sequencing project: providing services to taxonomists for standard genome sequencing and annotation.</title>
        <authorList>
            <consortium name="The Broad Institute Genomics Platform"/>
            <consortium name="The Broad Institute Genome Sequencing Center for Infectious Disease"/>
            <person name="Wu L."/>
            <person name="Ma J."/>
        </authorList>
    </citation>
    <scope>NUCLEOTIDE SEQUENCE [LARGE SCALE GENOMIC DNA]</scope>
    <source>
        <strain evidence="4">CGMCC 1.12286</strain>
    </source>
</reference>
<comment type="caution">
    <text evidence="3">The sequence shown here is derived from an EMBL/GenBank/DDBJ whole genome shotgun (WGS) entry which is preliminary data.</text>
</comment>
<proteinExistence type="predicted"/>
<evidence type="ECO:0000313" key="4">
    <source>
        <dbReference type="Proteomes" id="UP001597079"/>
    </source>
</evidence>
<dbReference type="Proteomes" id="UP001597079">
    <property type="component" value="Unassembled WGS sequence"/>
</dbReference>
<accession>A0ABW4JIM1</accession>
<sequence length="108" mass="12741">MQEEWTTGIHTYRSEIDGIDQQMIDYLAKRFEAAKHIAELKKRCEQPVVQADRAKEVERRYVKRGTEHQLGANFMSRLYQLIHEETCRIEAEIIKDEVREGHSRTVAP</sequence>
<dbReference type="InterPro" id="IPR051331">
    <property type="entry name" value="Chorismate_mutase-related"/>
</dbReference>
<evidence type="ECO:0000259" key="2">
    <source>
        <dbReference type="PROSITE" id="PS51168"/>
    </source>
</evidence>
<keyword evidence="4" id="KW-1185">Reference proteome</keyword>
<dbReference type="PANTHER" id="PTHR38041:SF1">
    <property type="entry name" value="CHORISMATE MUTASE"/>
    <property type="match status" value="1"/>
</dbReference>
<name>A0ABW4JIM1_9BACL</name>
<dbReference type="InterPro" id="IPR036979">
    <property type="entry name" value="CM_dom_sf"/>
</dbReference>
<dbReference type="SMART" id="SM00830">
    <property type="entry name" value="CM_2"/>
    <property type="match status" value="1"/>
</dbReference>
<feature type="domain" description="Chorismate mutase" evidence="2">
    <location>
        <begin position="3"/>
        <end position="94"/>
    </location>
</feature>
<evidence type="ECO:0000256" key="1">
    <source>
        <dbReference type="ARBA" id="ARBA00023235"/>
    </source>
</evidence>
<organism evidence="3 4">
    <name type="scientific">Alicyclobacillus fodiniaquatilis</name>
    <dbReference type="NCBI Taxonomy" id="1661150"/>
    <lineage>
        <taxon>Bacteria</taxon>
        <taxon>Bacillati</taxon>
        <taxon>Bacillota</taxon>
        <taxon>Bacilli</taxon>
        <taxon>Bacillales</taxon>
        <taxon>Alicyclobacillaceae</taxon>
        <taxon>Alicyclobacillus</taxon>
    </lineage>
</organism>
<protein>
    <submittedName>
        <fullName evidence="3">Chorismate mutase</fullName>
    </submittedName>
</protein>
<dbReference type="PANTHER" id="PTHR38041">
    <property type="entry name" value="CHORISMATE MUTASE"/>
    <property type="match status" value="1"/>
</dbReference>
<dbReference type="PROSITE" id="PS51168">
    <property type="entry name" value="CHORISMATE_MUT_2"/>
    <property type="match status" value="1"/>
</dbReference>